<name>A0A6J7CMD1_9ZZZZ</name>
<protein>
    <submittedName>
        <fullName evidence="1">Unannotated protein</fullName>
    </submittedName>
</protein>
<dbReference type="AlphaFoldDB" id="A0A6J7CMD1"/>
<gene>
    <name evidence="1" type="ORF">UFOPK3402_00104</name>
</gene>
<proteinExistence type="predicted"/>
<organism evidence="1">
    <name type="scientific">freshwater metagenome</name>
    <dbReference type="NCBI Taxonomy" id="449393"/>
    <lineage>
        <taxon>unclassified sequences</taxon>
        <taxon>metagenomes</taxon>
        <taxon>ecological metagenomes</taxon>
    </lineage>
</organism>
<reference evidence="1" key="1">
    <citation type="submission" date="2020-05" db="EMBL/GenBank/DDBJ databases">
        <authorList>
            <person name="Chiriac C."/>
            <person name="Salcher M."/>
            <person name="Ghai R."/>
            <person name="Kavagutti S V."/>
        </authorList>
    </citation>
    <scope>NUCLEOTIDE SEQUENCE</scope>
</reference>
<dbReference type="EMBL" id="CAFBLS010000007">
    <property type="protein sequence ID" value="CAB4858960.1"/>
    <property type="molecule type" value="Genomic_DNA"/>
</dbReference>
<accession>A0A6J7CMD1</accession>
<evidence type="ECO:0000313" key="1">
    <source>
        <dbReference type="EMBL" id="CAB4858960.1"/>
    </source>
</evidence>
<sequence length="349" mass="37154">MTVLVRGTVEARRGMILAMRLVATCRGTRAFTGSQAALVAAMAGVSGHGHLGQEAADFSELVGSQNPWSDPEAAIAEIARCLTAPNDRRDASHCALIIALSADDPDAPSLESARWIARRLGADDKTMRDVEASAHANAARAEADLFRRFLVWKTGAREKLIRERLASGLPAVPTPPESVEHLRRLLGEAREGTVGGELARFYAQTGYDLPGSPGTLPLKVLGSHDVHHVLAAYDASAEDEVYLAAFEAANAVDGGADYLAVIMLQWHQGIKVGVFPPDHAPLDPVAFARAVERGSETRVDLSDHGWDWLSVLAAPLDEARADLGIPPGGSVAPGGTWDAAHHWPVESTR</sequence>